<keyword evidence="2" id="KW-1185">Reference proteome</keyword>
<evidence type="ECO:0000313" key="2">
    <source>
        <dbReference type="Proteomes" id="UP001595387"/>
    </source>
</evidence>
<gene>
    <name evidence="1" type="ORF">ACFODW_09420</name>
</gene>
<accession>A0ABV7A6P6</accession>
<reference evidence="2" key="1">
    <citation type="journal article" date="2019" name="Int. J. Syst. Evol. Microbiol.">
        <title>The Global Catalogue of Microorganisms (GCM) 10K type strain sequencing project: providing services to taxonomists for standard genome sequencing and annotation.</title>
        <authorList>
            <consortium name="The Broad Institute Genomics Platform"/>
            <consortium name="The Broad Institute Genome Sequencing Center for Infectious Disease"/>
            <person name="Wu L."/>
            <person name="Ma J."/>
        </authorList>
    </citation>
    <scope>NUCLEOTIDE SEQUENCE [LARGE SCALE GENOMIC DNA]</scope>
    <source>
        <strain evidence="2">KCTC 13193</strain>
    </source>
</reference>
<evidence type="ECO:0000313" key="1">
    <source>
        <dbReference type="EMBL" id="MFC2948558.1"/>
    </source>
</evidence>
<comment type="caution">
    <text evidence="1">The sequence shown here is derived from an EMBL/GenBank/DDBJ whole genome shotgun (WGS) entry which is preliminary data.</text>
</comment>
<dbReference type="Proteomes" id="UP001595387">
    <property type="component" value="Unassembled WGS sequence"/>
</dbReference>
<protein>
    <submittedName>
        <fullName evidence="1">Uncharacterized protein</fullName>
    </submittedName>
</protein>
<proteinExistence type="predicted"/>
<name>A0ABV7A6P6_9BACI</name>
<dbReference type="EMBL" id="JBHRRZ010000015">
    <property type="protein sequence ID" value="MFC2948558.1"/>
    <property type="molecule type" value="Genomic_DNA"/>
</dbReference>
<organism evidence="1 2">
    <name type="scientific">Virgibacillus sediminis</name>
    <dbReference type="NCBI Taxonomy" id="202260"/>
    <lineage>
        <taxon>Bacteria</taxon>
        <taxon>Bacillati</taxon>
        <taxon>Bacillota</taxon>
        <taxon>Bacilli</taxon>
        <taxon>Bacillales</taxon>
        <taxon>Bacillaceae</taxon>
        <taxon>Virgibacillus</taxon>
    </lineage>
</organism>
<dbReference type="PROSITE" id="PS51257">
    <property type="entry name" value="PROKAR_LIPOPROTEIN"/>
    <property type="match status" value="1"/>
</dbReference>
<sequence>MKKKIIVSAMAGVVLTGCSNPAIVYKGEEMPTSEASERIADELEVENPGLDLEVSIQQETDE</sequence>
<dbReference type="RefSeq" id="WP_390305680.1">
    <property type="nucleotide sequence ID" value="NZ_JBHRRZ010000015.1"/>
</dbReference>